<evidence type="ECO:0000313" key="2">
    <source>
        <dbReference type="Proteomes" id="UP000054485"/>
    </source>
</evidence>
<evidence type="ECO:0000313" key="1">
    <source>
        <dbReference type="EMBL" id="KIK33285.1"/>
    </source>
</evidence>
<evidence type="ECO:0008006" key="3">
    <source>
        <dbReference type="Google" id="ProtNLM"/>
    </source>
</evidence>
<dbReference type="InterPro" id="IPR040521">
    <property type="entry name" value="KDZ"/>
</dbReference>
<dbReference type="STRING" id="930992.A0A0C9Z6X4"/>
<reference evidence="2" key="2">
    <citation type="submission" date="2015-01" db="EMBL/GenBank/DDBJ databases">
        <title>Evolutionary Origins and Diversification of the Mycorrhizal Mutualists.</title>
        <authorList>
            <consortium name="DOE Joint Genome Institute"/>
            <consortium name="Mycorrhizal Genomics Consortium"/>
            <person name="Kohler A."/>
            <person name="Kuo A."/>
            <person name="Nagy L.G."/>
            <person name="Floudas D."/>
            <person name="Copeland A."/>
            <person name="Barry K.W."/>
            <person name="Cichocki N."/>
            <person name="Veneault-Fourrey C."/>
            <person name="LaButti K."/>
            <person name="Lindquist E.A."/>
            <person name="Lipzen A."/>
            <person name="Lundell T."/>
            <person name="Morin E."/>
            <person name="Murat C."/>
            <person name="Riley R."/>
            <person name="Ohm R."/>
            <person name="Sun H."/>
            <person name="Tunlid A."/>
            <person name="Henrissat B."/>
            <person name="Grigoriev I.V."/>
            <person name="Hibbett D.S."/>
            <person name="Martin F."/>
        </authorList>
    </citation>
    <scope>NUCLEOTIDE SEQUENCE [LARGE SCALE GENOMIC DNA]</scope>
    <source>
        <strain evidence="2">UH-Slu-Lm8-n1</strain>
    </source>
</reference>
<dbReference type="PANTHER" id="PTHR33096">
    <property type="entry name" value="CXC2 DOMAIN-CONTAINING PROTEIN"/>
    <property type="match status" value="1"/>
</dbReference>
<dbReference type="AlphaFoldDB" id="A0A0C9Z6X4"/>
<name>A0A0C9Z6X4_9AGAM</name>
<reference evidence="1 2" key="1">
    <citation type="submission" date="2014-04" db="EMBL/GenBank/DDBJ databases">
        <authorList>
            <consortium name="DOE Joint Genome Institute"/>
            <person name="Kuo A."/>
            <person name="Ruytinx J."/>
            <person name="Rineau F."/>
            <person name="Colpaert J."/>
            <person name="Kohler A."/>
            <person name="Nagy L.G."/>
            <person name="Floudas D."/>
            <person name="Copeland A."/>
            <person name="Barry K.W."/>
            <person name="Cichocki N."/>
            <person name="Veneault-Fourrey C."/>
            <person name="LaButti K."/>
            <person name="Lindquist E.A."/>
            <person name="Lipzen A."/>
            <person name="Lundell T."/>
            <person name="Morin E."/>
            <person name="Murat C."/>
            <person name="Sun H."/>
            <person name="Tunlid A."/>
            <person name="Henrissat B."/>
            <person name="Grigoriev I.V."/>
            <person name="Hibbett D.S."/>
            <person name="Martin F."/>
            <person name="Nordberg H.P."/>
            <person name="Cantor M.N."/>
            <person name="Hua S.X."/>
        </authorList>
    </citation>
    <scope>NUCLEOTIDE SEQUENCE [LARGE SCALE GENOMIC DNA]</scope>
    <source>
        <strain evidence="1 2">UH-Slu-Lm8-n1</strain>
    </source>
</reference>
<dbReference type="EMBL" id="KN835978">
    <property type="protein sequence ID" value="KIK33285.1"/>
    <property type="molecule type" value="Genomic_DNA"/>
</dbReference>
<dbReference type="Proteomes" id="UP000054485">
    <property type="component" value="Unassembled WGS sequence"/>
</dbReference>
<gene>
    <name evidence="1" type="ORF">CY34DRAFT_99863</name>
</gene>
<dbReference type="PANTHER" id="PTHR33096:SF1">
    <property type="entry name" value="CXC1-LIKE CYSTEINE CLUSTER ASSOCIATED WITH KDZ TRANSPOSASES DOMAIN-CONTAINING PROTEIN"/>
    <property type="match status" value="1"/>
</dbReference>
<protein>
    <recommendedName>
        <fullName evidence="3">CxC1-like cysteine cluster associated with KDZ transposases domain-containing protein</fullName>
    </recommendedName>
</protein>
<keyword evidence="2" id="KW-1185">Reference proteome</keyword>
<proteinExistence type="predicted"/>
<dbReference type="HOGENOM" id="CLU_013084_2_1_1"/>
<dbReference type="OrthoDB" id="3251205at2759"/>
<dbReference type="InParanoid" id="A0A0C9Z6X4"/>
<sequence>MCADLTPERILNFVIPQLPDEPANVALLRHGFLGCSPLEPSVAVDLATLELYHRLRRRHPQLSIQTMTKTLCDLHRVTYHQCYRDQFSIAFDAYLNILRHIRSQVNEALGHDGVKAHEKCPCCTYTLKDEVKLVPSILVTQDGNNSSKRIASVGSVDEREFTSTYFLSRQDVDTFKDEVKHRQHATHHEPSDAGDNDEILSSCLKWKSSAPEQQKKALDIYEVTGMFTSACRHGFIIKACEMVRSGELAKYPLAIVDHILENFGEDVGLGYDVGCTFGEIVRNSPLLQKKAEDLRLRVCVNSFHGYAHNRLCQVQHHPLYLTGFGLEDLETMERVFSSTNASARIIRYATRYHWKQALDMQFSQWDMDKYQELSKFLLNNYRQALDIINKYSPIVTKMMQSLSINEDTIESWIAEEYQFLLNLKEEPEEKILACSYVQALNDRDIADRKWNQASETFRHTPITHDIDYSQVAKQTARIETARRTALQALLINVRAVGELEEKLGLAETWTEAHPDYISTMQYMRSHKFRRVIDNLQRLVVQRLFELSKANMAGTGYKLRVHIGKAIKTRSKAIQSALAEYNQLASSMEPPAPHLEWNDIVNYGFISEFELLKHAYSQHPEILSKPWTVPGNHEVAAKYFKILRAREEIVRLNVEVRRLRTAISDGDARLQSCISRLQISDPDLSAEMEEIRQDRLRVDSVHQVQLDCIKSLVGFSGQHGRGFHVNSDMDMYPDLTPIAEAEEMTRIQGEGNGNAEDDDIAADDELNDTMIRLSEYLENLALYSD</sequence>
<organism evidence="1 2">
    <name type="scientific">Suillus luteus UH-Slu-Lm8-n1</name>
    <dbReference type="NCBI Taxonomy" id="930992"/>
    <lineage>
        <taxon>Eukaryota</taxon>
        <taxon>Fungi</taxon>
        <taxon>Dikarya</taxon>
        <taxon>Basidiomycota</taxon>
        <taxon>Agaricomycotina</taxon>
        <taxon>Agaricomycetes</taxon>
        <taxon>Agaricomycetidae</taxon>
        <taxon>Boletales</taxon>
        <taxon>Suillineae</taxon>
        <taxon>Suillaceae</taxon>
        <taxon>Suillus</taxon>
    </lineage>
</organism>
<accession>A0A0C9Z6X4</accession>
<dbReference type="Pfam" id="PF18758">
    <property type="entry name" value="KDZ"/>
    <property type="match status" value="1"/>
</dbReference>